<dbReference type="Proteomes" id="UP001500280">
    <property type="component" value="Unassembled WGS sequence"/>
</dbReference>
<comment type="caution">
    <text evidence="1">The sequence shown here is derived from an EMBL/GenBank/DDBJ whole genome shotgun (WGS) entry which is preliminary data.</text>
</comment>
<keyword evidence="2" id="KW-1185">Reference proteome</keyword>
<sequence>MTPAVLRWWELRRGDRVTHFDYGTGTVDGAGPLLIYITWDNPDEELRHHTSEIVRYLHLLARPEGSSSSVV</sequence>
<protein>
    <submittedName>
        <fullName evidence="1">Uncharacterized protein</fullName>
    </submittedName>
</protein>
<name>A0ABP4UQQ8_9ACTN</name>
<gene>
    <name evidence="1" type="ORF">GCM10009745_66740</name>
</gene>
<accession>A0ABP4UQQ8</accession>
<dbReference type="RefSeq" id="WP_344161020.1">
    <property type="nucleotide sequence ID" value="NZ_BAAANF010000022.1"/>
</dbReference>
<reference evidence="2" key="1">
    <citation type="journal article" date="2019" name="Int. J. Syst. Evol. Microbiol.">
        <title>The Global Catalogue of Microorganisms (GCM) 10K type strain sequencing project: providing services to taxonomists for standard genome sequencing and annotation.</title>
        <authorList>
            <consortium name="The Broad Institute Genomics Platform"/>
            <consortium name="The Broad Institute Genome Sequencing Center for Infectious Disease"/>
            <person name="Wu L."/>
            <person name="Ma J."/>
        </authorList>
    </citation>
    <scope>NUCLEOTIDE SEQUENCE [LARGE SCALE GENOMIC DNA]</scope>
    <source>
        <strain evidence="2">JCM 14307</strain>
    </source>
</reference>
<organism evidence="1 2">
    <name type="scientific">Kribbella yunnanensis</name>
    <dbReference type="NCBI Taxonomy" id="190194"/>
    <lineage>
        <taxon>Bacteria</taxon>
        <taxon>Bacillati</taxon>
        <taxon>Actinomycetota</taxon>
        <taxon>Actinomycetes</taxon>
        <taxon>Propionibacteriales</taxon>
        <taxon>Kribbellaceae</taxon>
        <taxon>Kribbella</taxon>
    </lineage>
</organism>
<proteinExistence type="predicted"/>
<evidence type="ECO:0000313" key="1">
    <source>
        <dbReference type="EMBL" id="GAA1709486.1"/>
    </source>
</evidence>
<evidence type="ECO:0000313" key="2">
    <source>
        <dbReference type="Proteomes" id="UP001500280"/>
    </source>
</evidence>
<dbReference type="EMBL" id="BAAANF010000022">
    <property type="protein sequence ID" value="GAA1709486.1"/>
    <property type="molecule type" value="Genomic_DNA"/>
</dbReference>